<evidence type="ECO:0000313" key="2">
    <source>
        <dbReference type="Proteomes" id="UP000356253"/>
    </source>
</evidence>
<accession>A0AC61YBM1</accession>
<evidence type="ECO:0000313" key="1">
    <source>
        <dbReference type="EMBL" id="VVV01892.1"/>
    </source>
</evidence>
<reference evidence="1" key="1">
    <citation type="submission" date="2019-09" db="EMBL/GenBank/DDBJ databases">
        <authorList>
            <person name="Rodrigo-Torres L."/>
            <person name="Arahal R. D."/>
            <person name="Lucena T."/>
        </authorList>
    </citation>
    <scope>NUCLEOTIDE SEQUENCE</scope>
    <source>
        <strain evidence="1">ISS653</strain>
    </source>
</reference>
<protein>
    <submittedName>
        <fullName evidence="1">Uncharacterized protein</fullName>
    </submittedName>
</protein>
<name>A0AC61YBM1_9FLAO</name>
<comment type="caution">
    <text evidence="1">The sequence shown here is derived from an EMBL/GenBank/DDBJ whole genome shotgun (WGS) entry which is preliminary data.</text>
</comment>
<gene>
    <name evidence="1" type="ORF">FVB9532_03186</name>
</gene>
<dbReference type="EMBL" id="CABVMM010000013">
    <property type="protein sequence ID" value="VVV01892.1"/>
    <property type="molecule type" value="Genomic_DNA"/>
</dbReference>
<dbReference type="Proteomes" id="UP000356253">
    <property type="component" value="Unassembled WGS sequence"/>
</dbReference>
<sequence length="432" mass="49075">MFHSHYKKNFNFLFIKPVWLCSVCFLIIGFANAQEKENSFQPTFNIYGSGQIWMRYAEVNPGTTVNGKSINDFWDISVRRYRLGIKGNLMDKLSYKFLLGNNNLNTFETTNEPRLLELYITYSLNEKISITAGKNPYTGLSRYAAPSSSNSLGLDVNFASGPYLNFHDDRYRKLSIAFHGQLGKFDYRAAIAKPANRDKQSALSERSQLFYDPQSLNTSAYVKYEFLENEKAGAFTAGTYLGAKDILNLGAGFMYQTNSSRSINAVGDTLVHDGRSFAIDLYYEQKLKNNHSWTLYGAFIKHDIGPNYLRNIAVDNVVDSSSGIALNGAGTAYAANGTGNIYLFQVGYFRKFEKVKDRLSGLQGYFQIQYSDLEIIDDPFALYEAGIHYFLNGQNSKITLGFQNWAVFLKDENPTTDLRRSMINLMYQFKFN</sequence>
<keyword evidence="2" id="KW-1185">Reference proteome</keyword>
<proteinExistence type="predicted"/>
<organism evidence="1 2">
    <name type="scientific">Mesonia oceanica</name>
    <dbReference type="NCBI Taxonomy" id="2687242"/>
    <lineage>
        <taxon>Bacteria</taxon>
        <taxon>Pseudomonadati</taxon>
        <taxon>Bacteroidota</taxon>
        <taxon>Flavobacteriia</taxon>
        <taxon>Flavobacteriales</taxon>
        <taxon>Flavobacteriaceae</taxon>
        <taxon>Mesonia</taxon>
    </lineage>
</organism>